<evidence type="ECO:0000313" key="2">
    <source>
        <dbReference type="EMBL" id="KAK4041338.1"/>
    </source>
</evidence>
<dbReference type="Proteomes" id="UP001303115">
    <property type="component" value="Unassembled WGS sequence"/>
</dbReference>
<feature type="compositionally biased region" description="Basic and acidic residues" evidence="1">
    <location>
        <begin position="94"/>
        <end position="105"/>
    </location>
</feature>
<comment type="caution">
    <text evidence="2">The sequence shown here is derived from an EMBL/GenBank/DDBJ whole genome shotgun (WGS) entry which is preliminary data.</text>
</comment>
<feature type="non-terminal residue" evidence="2">
    <location>
        <position position="1"/>
    </location>
</feature>
<dbReference type="AlphaFoldDB" id="A0AAN6PJP7"/>
<feature type="region of interest" description="Disordered" evidence="1">
    <location>
        <begin position="66"/>
        <end position="105"/>
    </location>
</feature>
<gene>
    <name evidence="2" type="ORF">C8A01DRAFT_14882</name>
</gene>
<sequence>PQATTAAEPSQVDGGPQKERRYGPTDEQLARAHEILARLEAEGVIKPFVVRYPSLILDDGTVLDLNQPGPAKTSSEGACENSDGALVSSAEADCPSRGEKKTARL</sequence>
<accession>A0AAN6PJP7</accession>
<dbReference type="EMBL" id="MU854359">
    <property type="protein sequence ID" value="KAK4041338.1"/>
    <property type="molecule type" value="Genomic_DNA"/>
</dbReference>
<protein>
    <submittedName>
        <fullName evidence="2">Uncharacterized protein</fullName>
    </submittedName>
</protein>
<feature type="region of interest" description="Disordered" evidence="1">
    <location>
        <begin position="1"/>
        <end position="25"/>
    </location>
</feature>
<keyword evidence="3" id="KW-1185">Reference proteome</keyword>
<evidence type="ECO:0000313" key="3">
    <source>
        <dbReference type="Proteomes" id="UP001303115"/>
    </source>
</evidence>
<proteinExistence type="predicted"/>
<feature type="compositionally biased region" description="Basic and acidic residues" evidence="1">
    <location>
        <begin position="16"/>
        <end position="25"/>
    </location>
</feature>
<name>A0AAN6PJP7_9PEZI</name>
<organism evidence="2 3">
    <name type="scientific">Parachaetomium inaequale</name>
    <dbReference type="NCBI Taxonomy" id="2588326"/>
    <lineage>
        <taxon>Eukaryota</taxon>
        <taxon>Fungi</taxon>
        <taxon>Dikarya</taxon>
        <taxon>Ascomycota</taxon>
        <taxon>Pezizomycotina</taxon>
        <taxon>Sordariomycetes</taxon>
        <taxon>Sordariomycetidae</taxon>
        <taxon>Sordariales</taxon>
        <taxon>Chaetomiaceae</taxon>
        <taxon>Parachaetomium</taxon>
    </lineage>
</organism>
<evidence type="ECO:0000256" key="1">
    <source>
        <dbReference type="SAM" id="MobiDB-lite"/>
    </source>
</evidence>
<reference evidence="3" key="1">
    <citation type="journal article" date="2023" name="Mol. Phylogenet. Evol.">
        <title>Genome-scale phylogeny and comparative genomics of the fungal order Sordariales.</title>
        <authorList>
            <person name="Hensen N."/>
            <person name="Bonometti L."/>
            <person name="Westerberg I."/>
            <person name="Brannstrom I.O."/>
            <person name="Guillou S."/>
            <person name="Cros-Aarteil S."/>
            <person name="Calhoun S."/>
            <person name="Haridas S."/>
            <person name="Kuo A."/>
            <person name="Mondo S."/>
            <person name="Pangilinan J."/>
            <person name="Riley R."/>
            <person name="LaButti K."/>
            <person name="Andreopoulos B."/>
            <person name="Lipzen A."/>
            <person name="Chen C."/>
            <person name="Yan M."/>
            <person name="Daum C."/>
            <person name="Ng V."/>
            <person name="Clum A."/>
            <person name="Steindorff A."/>
            <person name="Ohm R.A."/>
            <person name="Martin F."/>
            <person name="Silar P."/>
            <person name="Natvig D.O."/>
            <person name="Lalanne C."/>
            <person name="Gautier V."/>
            <person name="Ament-Velasquez S.L."/>
            <person name="Kruys A."/>
            <person name="Hutchinson M.I."/>
            <person name="Powell A.J."/>
            <person name="Barry K."/>
            <person name="Miller A.N."/>
            <person name="Grigoriev I.V."/>
            <person name="Debuchy R."/>
            <person name="Gladieux P."/>
            <person name="Hiltunen Thoren M."/>
            <person name="Johannesson H."/>
        </authorList>
    </citation>
    <scope>NUCLEOTIDE SEQUENCE [LARGE SCALE GENOMIC DNA]</scope>
    <source>
        <strain evidence="3">CBS 284.82</strain>
    </source>
</reference>